<evidence type="ECO:0008006" key="3">
    <source>
        <dbReference type="Google" id="ProtNLM"/>
    </source>
</evidence>
<dbReference type="EMBL" id="JAAIWM010000004">
    <property type="protein sequence ID" value="NEY72782.1"/>
    <property type="molecule type" value="Genomic_DNA"/>
</dbReference>
<evidence type="ECO:0000313" key="1">
    <source>
        <dbReference type="EMBL" id="NEY72782.1"/>
    </source>
</evidence>
<accession>A0A6M0Q8U9</accession>
<dbReference type="RefSeq" id="WP_163180227.1">
    <property type="nucleotide sequence ID" value="NZ_JAAIWM010000004.1"/>
</dbReference>
<evidence type="ECO:0000313" key="2">
    <source>
        <dbReference type="Proteomes" id="UP000481043"/>
    </source>
</evidence>
<proteinExistence type="predicted"/>
<reference evidence="1 2" key="1">
    <citation type="submission" date="2020-02" db="EMBL/GenBank/DDBJ databases">
        <title>Bacillus aquiflavi sp. nov., isolated from yellow water of strong flavor Chinese baijiu in Yibin region of China.</title>
        <authorList>
            <person name="Xie J."/>
        </authorList>
    </citation>
    <scope>NUCLEOTIDE SEQUENCE [LARGE SCALE GENOMIC DNA]</scope>
    <source>
        <strain evidence="1 2">SA4</strain>
    </source>
</reference>
<dbReference type="Proteomes" id="UP000481043">
    <property type="component" value="Unassembled WGS sequence"/>
</dbReference>
<dbReference type="AlphaFoldDB" id="A0A6M0Q8U9"/>
<keyword evidence="2" id="KW-1185">Reference proteome</keyword>
<comment type="caution">
    <text evidence="1">The sequence shown here is derived from an EMBL/GenBank/DDBJ whole genome shotgun (WGS) entry which is preliminary data.</text>
</comment>
<name>A0A6M0Q8U9_9BACI</name>
<protein>
    <recommendedName>
        <fullName evidence="3">Exo-alpha-sialidase</fullName>
    </recommendedName>
</protein>
<dbReference type="SUPFAM" id="SSF69322">
    <property type="entry name" value="Tricorn protease domain 2"/>
    <property type="match status" value="1"/>
</dbReference>
<gene>
    <name evidence="1" type="ORF">G4D63_13675</name>
</gene>
<dbReference type="InterPro" id="IPR015943">
    <property type="entry name" value="WD40/YVTN_repeat-like_dom_sf"/>
</dbReference>
<dbReference type="Gene3D" id="2.130.10.10">
    <property type="entry name" value="YVTN repeat-like/Quinoprotein amine dehydrogenase"/>
    <property type="match status" value="1"/>
</dbReference>
<organism evidence="1 2">
    <name type="scientific">Bacillus mesophilus</name>
    <dbReference type="NCBI Taxonomy" id="1808955"/>
    <lineage>
        <taxon>Bacteria</taxon>
        <taxon>Bacillati</taxon>
        <taxon>Bacillota</taxon>
        <taxon>Bacilli</taxon>
        <taxon>Bacillales</taxon>
        <taxon>Bacillaceae</taxon>
        <taxon>Bacillus</taxon>
    </lineage>
</organism>
<sequence>MEKLMSATAVTKSKQGNSILATKEGLFIKSEGTWKRSLHYTGRTIRDLTCSNGHIYGVGDNGLFISSSDEGGNWVIKQFPTKATIWSVVAHSSGLVITHGEKVIYLSTNSGETWTTYYPYQFLNAPSIRSICLYKNKLLIGTKIHPKYGGVWCFDLLTQSMKQIKTEKQQMISSMITFDHQLIVATGSCRSDVGKIEICSLSHSFDQLLWETCLGNENQSFLDLTESDGIIYSTSTQNKAGISTISQVSVEHMQITPCNYIKGHGWRIWNEREDYIVAGLYESLEVTKSYRDNYVI</sequence>
<dbReference type="SUPFAM" id="SSF110296">
    <property type="entry name" value="Oligoxyloglucan reducing end-specific cellobiohydrolase"/>
    <property type="match status" value="1"/>
</dbReference>